<comment type="caution">
    <text evidence="1">The sequence shown here is derived from an EMBL/GenBank/DDBJ whole genome shotgun (WGS) entry which is preliminary data.</text>
</comment>
<dbReference type="Proteomes" id="UP001153269">
    <property type="component" value="Unassembled WGS sequence"/>
</dbReference>
<dbReference type="AlphaFoldDB" id="A0A9N7VCG3"/>
<gene>
    <name evidence="1" type="ORF">PLEPLA_LOCUS34624</name>
</gene>
<evidence type="ECO:0000313" key="1">
    <source>
        <dbReference type="EMBL" id="CAB1446912.1"/>
    </source>
</evidence>
<sequence length="154" mass="17804">MEATNQQANTGGEALVAHVQHFKRLHPVRLPTIASRVWRKSGLHHRVNIEASNHSRSQLWSIKILQYNLYVFGLSAYLGKISKKDPDRRRIRTENLSVSANHCITDRYLNAMVSKREITKPIQIHTDRALLFSKVPKEKFPMRDGSVYLSCYIH</sequence>
<evidence type="ECO:0000313" key="2">
    <source>
        <dbReference type="Proteomes" id="UP001153269"/>
    </source>
</evidence>
<accession>A0A9N7VCG3</accession>
<keyword evidence="2" id="KW-1185">Reference proteome</keyword>
<proteinExistence type="predicted"/>
<dbReference type="EMBL" id="CADEAL010003929">
    <property type="protein sequence ID" value="CAB1446912.1"/>
    <property type="molecule type" value="Genomic_DNA"/>
</dbReference>
<organism evidence="1 2">
    <name type="scientific">Pleuronectes platessa</name>
    <name type="common">European plaice</name>
    <dbReference type="NCBI Taxonomy" id="8262"/>
    <lineage>
        <taxon>Eukaryota</taxon>
        <taxon>Metazoa</taxon>
        <taxon>Chordata</taxon>
        <taxon>Craniata</taxon>
        <taxon>Vertebrata</taxon>
        <taxon>Euteleostomi</taxon>
        <taxon>Actinopterygii</taxon>
        <taxon>Neopterygii</taxon>
        <taxon>Teleostei</taxon>
        <taxon>Neoteleostei</taxon>
        <taxon>Acanthomorphata</taxon>
        <taxon>Carangaria</taxon>
        <taxon>Pleuronectiformes</taxon>
        <taxon>Pleuronectoidei</taxon>
        <taxon>Pleuronectidae</taxon>
        <taxon>Pleuronectes</taxon>
    </lineage>
</organism>
<reference evidence="1" key="1">
    <citation type="submission" date="2020-03" db="EMBL/GenBank/DDBJ databases">
        <authorList>
            <person name="Weist P."/>
        </authorList>
    </citation>
    <scope>NUCLEOTIDE SEQUENCE</scope>
</reference>
<protein>
    <submittedName>
        <fullName evidence="1">Uncharacterized protein</fullName>
    </submittedName>
</protein>
<name>A0A9N7VCG3_PLEPL</name>